<feature type="transmembrane region" description="Helical" evidence="5">
    <location>
        <begin position="452"/>
        <end position="471"/>
    </location>
</feature>
<sequence length="733" mass="81563">MENSTSTVSSSSSSFMPPADWEVHERVPMNQDEFDKRYEYTRPARENLLVAATTKYLAKFIRPCSSFSSFSRTVLGFLPILQWLPRYDVKENLLCDVIGGFMVGIMHVPQGIAYAILAGVHPVVGLYTSFFPVIAYMLFGTSRHASIGSFAVVALMTGQTVHRLSRPVVANVTQTTGDPTGVQYEPVEIASALTLTIGLIQIIVGLVGLDFVTTYFSEQLVAGFTTGASIHVFVTQLKDITGIYGTPRRAGVGNAILRTSDIIVEISRINWTTAAVSAVTMLILITGKKIVNPIVQKRSPVPLPFELLVVILGTIFSAILTLETKYHVAVVGHIPTGLPLPSVPRVEILPHLLKDAISISVVIMAVHISMAKLLAKKYHYPIDTKQEFFAIGLTSTISSFFPVFPNSCSLARTLVNASAGTRTQFFAVFSSLFIFSVVQFSGSLLRTLPMCILASIIIVALLDMFAKFQQIPEIWAISKIDCAIWIVAFLATACVDVMDGLAIAIIFALLTTVFRLQWPDWHILANVTGTMEYKDVERYRQVNFVKGICIVRFDAPLLFTNVEHFRAMIENVSRHWNNVECNSPTTEESSTEEEDEEVVDKYRRPSCTRPRKFLIVDCSGFVYVDMMGVNCLKEIYEELIIKGIRVFFAAPKAPVRELFEAAGLYNSVKKSNFYPTVHDAMFFAQHRRSLATMAWMRSNESSYDTVVLSDDSTQSDSPVDRKLSWYHPVYSAL</sequence>
<evidence type="ECO:0000259" key="6">
    <source>
        <dbReference type="PROSITE" id="PS50801"/>
    </source>
</evidence>
<evidence type="ECO:0000313" key="8">
    <source>
        <dbReference type="Proteomes" id="UP000252519"/>
    </source>
</evidence>
<dbReference type="OrthoDB" id="288203at2759"/>
<reference evidence="7 8" key="1">
    <citation type="submission" date="2014-10" db="EMBL/GenBank/DDBJ databases">
        <title>Draft genome of the hookworm Ancylostoma caninum.</title>
        <authorList>
            <person name="Mitreva M."/>
        </authorList>
    </citation>
    <scope>NUCLEOTIDE SEQUENCE [LARGE SCALE GENOMIC DNA]</scope>
    <source>
        <strain evidence="7 8">Baltimore</strain>
    </source>
</reference>
<evidence type="ECO:0000313" key="7">
    <source>
        <dbReference type="EMBL" id="RCN48852.1"/>
    </source>
</evidence>
<feature type="transmembrane region" description="Helical" evidence="5">
    <location>
        <begin position="387"/>
        <end position="405"/>
    </location>
</feature>
<dbReference type="GO" id="GO:0016020">
    <property type="term" value="C:membrane"/>
    <property type="evidence" value="ECO:0007669"/>
    <property type="project" value="UniProtKB-SubCell"/>
</dbReference>
<dbReference type="Proteomes" id="UP000252519">
    <property type="component" value="Unassembled WGS sequence"/>
</dbReference>
<keyword evidence="8" id="KW-1185">Reference proteome</keyword>
<evidence type="ECO:0000256" key="4">
    <source>
        <dbReference type="ARBA" id="ARBA00023136"/>
    </source>
</evidence>
<name>A0A368GWX1_ANCCA</name>
<dbReference type="Pfam" id="PF00916">
    <property type="entry name" value="Sulfate_transp"/>
    <property type="match status" value="1"/>
</dbReference>
<comment type="caution">
    <text evidence="7">The sequence shown here is derived from an EMBL/GenBank/DDBJ whole genome shotgun (WGS) entry which is preliminary data.</text>
</comment>
<dbReference type="AlphaFoldDB" id="A0A368GWX1"/>
<keyword evidence="3 5" id="KW-1133">Transmembrane helix</keyword>
<dbReference type="InterPro" id="IPR036513">
    <property type="entry name" value="STAS_dom_sf"/>
</dbReference>
<feature type="domain" description="STAS" evidence="6">
    <location>
        <begin position="538"/>
        <end position="684"/>
    </location>
</feature>
<dbReference type="InterPro" id="IPR001902">
    <property type="entry name" value="SLC26A/SulP_fam"/>
</dbReference>
<feature type="transmembrane region" description="Helical" evidence="5">
    <location>
        <begin position="483"/>
        <end position="510"/>
    </location>
</feature>
<evidence type="ECO:0000256" key="2">
    <source>
        <dbReference type="ARBA" id="ARBA00022692"/>
    </source>
</evidence>
<dbReference type="PROSITE" id="PS50801">
    <property type="entry name" value="STAS"/>
    <property type="match status" value="1"/>
</dbReference>
<protein>
    <submittedName>
        <fullName evidence="7">Sulfate permease</fullName>
    </submittedName>
</protein>
<keyword evidence="4 5" id="KW-0472">Membrane</keyword>
<dbReference type="Pfam" id="PF01740">
    <property type="entry name" value="STAS"/>
    <property type="match status" value="1"/>
</dbReference>
<dbReference type="SUPFAM" id="SSF52091">
    <property type="entry name" value="SpoIIaa-like"/>
    <property type="match status" value="1"/>
</dbReference>
<feature type="transmembrane region" description="Helical" evidence="5">
    <location>
        <begin position="425"/>
        <end position="445"/>
    </location>
</feature>
<proteinExistence type="predicted"/>
<evidence type="ECO:0000256" key="5">
    <source>
        <dbReference type="SAM" id="Phobius"/>
    </source>
</evidence>
<dbReference type="InterPro" id="IPR011547">
    <property type="entry name" value="SLC26A/SulP_dom"/>
</dbReference>
<gene>
    <name evidence="7" type="ORF">ANCCAN_05136</name>
</gene>
<feature type="transmembrane region" description="Helical" evidence="5">
    <location>
        <begin position="189"/>
        <end position="209"/>
    </location>
</feature>
<dbReference type="PANTHER" id="PTHR11814">
    <property type="entry name" value="SULFATE TRANSPORTER"/>
    <property type="match status" value="1"/>
</dbReference>
<dbReference type="Gene3D" id="3.30.750.24">
    <property type="entry name" value="STAS domain"/>
    <property type="match status" value="1"/>
</dbReference>
<keyword evidence="2 5" id="KW-0812">Transmembrane</keyword>
<accession>A0A368GWX1</accession>
<dbReference type="GO" id="GO:0055085">
    <property type="term" value="P:transmembrane transport"/>
    <property type="evidence" value="ECO:0007669"/>
    <property type="project" value="InterPro"/>
</dbReference>
<feature type="transmembrane region" description="Helical" evidence="5">
    <location>
        <begin position="112"/>
        <end position="139"/>
    </location>
</feature>
<evidence type="ECO:0000256" key="1">
    <source>
        <dbReference type="ARBA" id="ARBA00004141"/>
    </source>
</evidence>
<dbReference type="CDD" id="cd07042">
    <property type="entry name" value="STAS_SulP_like_sulfate_transporter"/>
    <property type="match status" value="1"/>
</dbReference>
<comment type="subcellular location">
    <subcellularLocation>
        <location evidence="1">Membrane</location>
        <topology evidence="1">Multi-pass membrane protein</topology>
    </subcellularLocation>
</comment>
<dbReference type="STRING" id="29170.A0A368GWX1"/>
<dbReference type="InterPro" id="IPR002645">
    <property type="entry name" value="STAS_dom"/>
</dbReference>
<feature type="transmembrane region" description="Helical" evidence="5">
    <location>
        <begin position="303"/>
        <end position="322"/>
    </location>
</feature>
<organism evidence="7 8">
    <name type="scientific">Ancylostoma caninum</name>
    <name type="common">Dog hookworm</name>
    <dbReference type="NCBI Taxonomy" id="29170"/>
    <lineage>
        <taxon>Eukaryota</taxon>
        <taxon>Metazoa</taxon>
        <taxon>Ecdysozoa</taxon>
        <taxon>Nematoda</taxon>
        <taxon>Chromadorea</taxon>
        <taxon>Rhabditida</taxon>
        <taxon>Rhabditina</taxon>
        <taxon>Rhabditomorpha</taxon>
        <taxon>Strongyloidea</taxon>
        <taxon>Ancylostomatidae</taxon>
        <taxon>Ancylostomatinae</taxon>
        <taxon>Ancylostoma</taxon>
    </lineage>
</organism>
<evidence type="ECO:0000256" key="3">
    <source>
        <dbReference type="ARBA" id="ARBA00022989"/>
    </source>
</evidence>
<dbReference type="NCBIfam" id="TIGR00815">
    <property type="entry name" value="sulP"/>
    <property type="match status" value="1"/>
</dbReference>
<dbReference type="EMBL" id="JOJR01000042">
    <property type="protein sequence ID" value="RCN48852.1"/>
    <property type="molecule type" value="Genomic_DNA"/>
</dbReference>